<keyword evidence="3 8" id="KW-0812">Transmembrane</keyword>
<protein>
    <submittedName>
        <fullName evidence="9">Sodium/glucose cotransporter 1</fullName>
    </submittedName>
</protein>
<comment type="subcellular location">
    <subcellularLocation>
        <location evidence="1">Membrane</location>
        <topology evidence="1">Multi-pass membrane protein</topology>
    </subcellularLocation>
</comment>
<proteinExistence type="inferred from homology"/>
<dbReference type="InterPro" id="IPR018212">
    <property type="entry name" value="Na/solute_symporter_CS"/>
</dbReference>
<feature type="transmembrane region" description="Helical" evidence="8">
    <location>
        <begin position="209"/>
        <end position="228"/>
    </location>
</feature>
<reference evidence="10" key="2">
    <citation type="journal article" date="2013" name="Nat. Commun.">
        <title>Genome of the Chinese tree shrew.</title>
        <authorList>
            <person name="Fan Y."/>
            <person name="Huang Z.Y."/>
            <person name="Cao C.C."/>
            <person name="Chen C.S."/>
            <person name="Chen Y.X."/>
            <person name="Fan D.D."/>
            <person name="He J."/>
            <person name="Hou H.L."/>
            <person name="Hu L."/>
            <person name="Hu X.T."/>
            <person name="Jiang X.T."/>
            <person name="Lai R."/>
            <person name="Lang Y.S."/>
            <person name="Liang B."/>
            <person name="Liao S.G."/>
            <person name="Mu D."/>
            <person name="Ma Y.Y."/>
            <person name="Niu Y.Y."/>
            <person name="Sun X.Q."/>
            <person name="Xia J.Q."/>
            <person name="Xiao J."/>
            <person name="Xiong Z.Q."/>
            <person name="Xu L."/>
            <person name="Yang L."/>
            <person name="Zhang Y."/>
            <person name="Zhao W."/>
            <person name="Zhao X.D."/>
            <person name="Zheng Y.T."/>
            <person name="Zhou J.M."/>
            <person name="Zhu Y.B."/>
            <person name="Zhang G.J."/>
            <person name="Wang J."/>
            <person name="Yao Y.G."/>
        </authorList>
    </citation>
    <scope>NUCLEOTIDE SEQUENCE [LARGE SCALE GENOMIC DNA]</scope>
</reference>
<dbReference type="STRING" id="246437.L9JH26"/>
<evidence type="ECO:0000313" key="9">
    <source>
        <dbReference type="EMBL" id="ELW49658.1"/>
    </source>
</evidence>
<dbReference type="GO" id="GO:0005412">
    <property type="term" value="F:D-glucose:sodium symporter activity"/>
    <property type="evidence" value="ECO:0007669"/>
    <property type="project" value="TreeGrafter"/>
</dbReference>
<keyword evidence="10" id="KW-1185">Reference proteome</keyword>
<accession>L9JH26</accession>
<dbReference type="GO" id="GO:0005886">
    <property type="term" value="C:plasma membrane"/>
    <property type="evidence" value="ECO:0007669"/>
    <property type="project" value="TreeGrafter"/>
</dbReference>
<sequence length="229" mass="26142">MQAVRSYMTPPIAALFLLAMFCKRVNEQGAFWGLILGSLIGIVRMAADLAYGSLSCTKRSRCLTFICELHYLYFSVLLFVVTLLIMVGVSLATDPISDEYLYRLCWSLRNSTEERTDLDAEVRKIRFPGHRERPGVYEQDRNCFWNIWELFCGLDSYPGPKLVPEKTAEETEEASEKVQVTEGKTEAPEEELEGKAHGPVSRKRFWRNFVNANAVILFIIVVITHICFA</sequence>
<dbReference type="InterPro" id="IPR038377">
    <property type="entry name" value="Na/Glc_symporter_sf"/>
</dbReference>
<gene>
    <name evidence="9" type="ORF">TREES_T100005550</name>
</gene>
<feature type="transmembrane region" description="Helical" evidence="8">
    <location>
        <begin position="29"/>
        <end position="51"/>
    </location>
</feature>
<name>L9JH26_TUPCH</name>
<dbReference type="AlphaFoldDB" id="L9JH26"/>
<dbReference type="Pfam" id="PF00474">
    <property type="entry name" value="SSF"/>
    <property type="match status" value="1"/>
</dbReference>
<evidence type="ECO:0000256" key="5">
    <source>
        <dbReference type="ARBA" id="ARBA00023136"/>
    </source>
</evidence>
<evidence type="ECO:0000256" key="2">
    <source>
        <dbReference type="ARBA" id="ARBA00006434"/>
    </source>
</evidence>
<reference evidence="10" key="1">
    <citation type="submission" date="2012-07" db="EMBL/GenBank/DDBJ databases">
        <title>Genome of the Chinese tree shrew, a rising model animal genetically related to primates.</title>
        <authorList>
            <person name="Zhang G."/>
            <person name="Fan Y."/>
            <person name="Yao Y."/>
            <person name="Huang Z."/>
        </authorList>
    </citation>
    <scope>NUCLEOTIDE SEQUENCE [LARGE SCALE GENOMIC DNA]</scope>
</reference>
<evidence type="ECO:0000256" key="6">
    <source>
        <dbReference type="RuleBase" id="RU362091"/>
    </source>
</evidence>
<evidence type="ECO:0000256" key="4">
    <source>
        <dbReference type="ARBA" id="ARBA00022989"/>
    </source>
</evidence>
<keyword evidence="5 8" id="KW-0472">Membrane</keyword>
<evidence type="ECO:0000256" key="8">
    <source>
        <dbReference type="SAM" id="Phobius"/>
    </source>
</evidence>
<dbReference type="PANTHER" id="PTHR11819">
    <property type="entry name" value="SOLUTE CARRIER FAMILY 5"/>
    <property type="match status" value="1"/>
</dbReference>
<comment type="similarity">
    <text evidence="2 6">Belongs to the sodium:solute symporter (SSF) (TC 2.A.21) family.</text>
</comment>
<feature type="region of interest" description="Disordered" evidence="7">
    <location>
        <begin position="163"/>
        <end position="196"/>
    </location>
</feature>
<evidence type="ECO:0000256" key="1">
    <source>
        <dbReference type="ARBA" id="ARBA00004141"/>
    </source>
</evidence>
<organism evidence="9 10">
    <name type="scientific">Tupaia chinensis</name>
    <name type="common">Chinese tree shrew</name>
    <name type="synonym">Tupaia belangeri chinensis</name>
    <dbReference type="NCBI Taxonomy" id="246437"/>
    <lineage>
        <taxon>Eukaryota</taxon>
        <taxon>Metazoa</taxon>
        <taxon>Chordata</taxon>
        <taxon>Craniata</taxon>
        <taxon>Vertebrata</taxon>
        <taxon>Euteleostomi</taxon>
        <taxon>Mammalia</taxon>
        <taxon>Eutheria</taxon>
        <taxon>Euarchontoglires</taxon>
        <taxon>Scandentia</taxon>
        <taxon>Tupaiidae</taxon>
        <taxon>Tupaia</taxon>
    </lineage>
</organism>
<dbReference type="InterPro" id="IPR001734">
    <property type="entry name" value="Na/solute_symporter"/>
</dbReference>
<dbReference type="eggNOG" id="KOG2349">
    <property type="taxonomic scope" value="Eukaryota"/>
</dbReference>
<dbReference type="Proteomes" id="UP000011518">
    <property type="component" value="Unassembled WGS sequence"/>
</dbReference>
<dbReference type="PROSITE" id="PS50283">
    <property type="entry name" value="NA_SOLUT_SYMP_3"/>
    <property type="match status" value="1"/>
</dbReference>
<evidence type="ECO:0000256" key="7">
    <source>
        <dbReference type="SAM" id="MobiDB-lite"/>
    </source>
</evidence>
<dbReference type="Gene3D" id="1.20.1730.10">
    <property type="entry name" value="Sodium/glucose cotransporter"/>
    <property type="match status" value="1"/>
</dbReference>
<evidence type="ECO:0000256" key="3">
    <source>
        <dbReference type="ARBA" id="ARBA00022692"/>
    </source>
</evidence>
<dbReference type="PANTHER" id="PTHR11819:SF110">
    <property type="entry name" value="GENE 5134-RELATED"/>
    <property type="match status" value="1"/>
</dbReference>
<keyword evidence="4 8" id="KW-1133">Transmembrane helix</keyword>
<dbReference type="PROSITE" id="PS00457">
    <property type="entry name" value="NA_SOLUT_SYMP_2"/>
    <property type="match status" value="1"/>
</dbReference>
<evidence type="ECO:0000313" key="10">
    <source>
        <dbReference type="Proteomes" id="UP000011518"/>
    </source>
</evidence>
<feature type="transmembrane region" description="Helical" evidence="8">
    <location>
        <begin position="71"/>
        <end position="93"/>
    </location>
</feature>
<dbReference type="EMBL" id="KB320991">
    <property type="protein sequence ID" value="ELW49658.1"/>
    <property type="molecule type" value="Genomic_DNA"/>
</dbReference>
<dbReference type="InParanoid" id="L9JH26"/>